<organism evidence="1 2">
    <name type="scientific">Halomonas citrativorans</name>
    <dbReference type="NCBI Taxonomy" id="2742612"/>
    <lineage>
        <taxon>Bacteria</taxon>
        <taxon>Pseudomonadati</taxon>
        <taxon>Pseudomonadota</taxon>
        <taxon>Gammaproteobacteria</taxon>
        <taxon>Oceanospirillales</taxon>
        <taxon>Halomonadaceae</taxon>
        <taxon>Halomonas</taxon>
    </lineage>
</organism>
<evidence type="ECO:0000313" key="1">
    <source>
        <dbReference type="EMBL" id="SJN11540.1"/>
    </source>
</evidence>
<dbReference type="EMBL" id="FUKM01000023">
    <property type="protein sequence ID" value="SJN11540.1"/>
    <property type="molecule type" value="Genomic_DNA"/>
</dbReference>
<name>A0A1R4HVF7_9GAMM</name>
<gene>
    <name evidence="1" type="ORF">CZ787_06145</name>
</gene>
<sequence>MLSQCPVVPEHLTSEQPAPVRVLQSNKGLLMLLAQYEALRRRMNADRAAVVEILANDAGED</sequence>
<dbReference type="AlphaFoldDB" id="A0A1R4HVF7"/>
<proteinExistence type="predicted"/>
<protein>
    <submittedName>
        <fullName evidence="1">Uncharacterized protein</fullName>
    </submittedName>
</protein>
<dbReference type="Proteomes" id="UP000196331">
    <property type="component" value="Unassembled WGS sequence"/>
</dbReference>
<accession>A0A1R4HVF7</accession>
<comment type="caution">
    <text evidence="1">The sequence shown here is derived from an EMBL/GenBank/DDBJ whole genome shotgun (WGS) entry which is preliminary data.</text>
</comment>
<reference evidence="1 2" key="1">
    <citation type="submission" date="2017-02" db="EMBL/GenBank/DDBJ databases">
        <authorList>
            <person name="Dridi B."/>
        </authorList>
    </citation>
    <scope>NUCLEOTIDE SEQUENCE [LARGE SCALE GENOMIC DNA]</scope>
    <source>
        <strain evidence="1 2">JB380</strain>
    </source>
</reference>
<evidence type="ECO:0000313" key="2">
    <source>
        <dbReference type="Proteomes" id="UP000196331"/>
    </source>
</evidence>